<dbReference type="InterPro" id="IPR047640">
    <property type="entry name" value="RpiR-like"/>
</dbReference>
<comment type="caution">
    <text evidence="7">The sequence shown here is derived from an EMBL/GenBank/DDBJ whole genome shotgun (WGS) entry which is preliminary data.</text>
</comment>
<dbReference type="Pfam" id="PF01380">
    <property type="entry name" value="SIS"/>
    <property type="match status" value="1"/>
</dbReference>
<name>V4PU23_9CAUL</name>
<dbReference type="GO" id="GO:0003700">
    <property type="term" value="F:DNA-binding transcription factor activity"/>
    <property type="evidence" value="ECO:0007669"/>
    <property type="project" value="InterPro"/>
</dbReference>
<evidence type="ECO:0000313" key="7">
    <source>
        <dbReference type="EMBL" id="ESQ91861.1"/>
    </source>
</evidence>
<evidence type="ECO:0008006" key="9">
    <source>
        <dbReference type="Google" id="ProtNLM"/>
    </source>
</evidence>
<keyword evidence="3" id="KW-0804">Transcription</keyword>
<dbReference type="InterPro" id="IPR009057">
    <property type="entry name" value="Homeodomain-like_sf"/>
</dbReference>
<dbReference type="GO" id="GO:0097367">
    <property type="term" value="F:carbohydrate derivative binding"/>
    <property type="evidence" value="ECO:0007669"/>
    <property type="project" value="InterPro"/>
</dbReference>
<dbReference type="SUPFAM" id="SSF46689">
    <property type="entry name" value="Homeodomain-like"/>
    <property type="match status" value="1"/>
</dbReference>
<dbReference type="InterPro" id="IPR046348">
    <property type="entry name" value="SIS_dom_sf"/>
</dbReference>
<dbReference type="InterPro" id="IPR036388">
    <property type="entry name" value="WH-like_DNA-bd_sf"/>
</dbReference>
<evidence type="ECO:0000313" key="8">
    <source>
        <dbReference type="Proteomes" id="UP000017837"/>
    </source>
</evidence>
<reference evidence="7 8" key="1">
    <citation type="journal article" date="2014" name="Nature">
        <title>Sequential evolution of bacterial morphology by co-option of a developmental regulator.</title>
        <authorList>
            <person name="Jiang C."/>
            <person name="Brown P.J."/>
            <person name="Ducret A."/>
            <person name="Brun Y.V."/>
        </authorList>
    </citation>
    <scope>NUCLEOTIDE SEQUENCE [LARGE SCALE GENOMIC DNA]</scope>
    <source>
        <strain evidence="7 8">DSM 16100</strain>
    </source>
</reference>
<evidence type="ECO:0000256" key="4">
    <source>
        <dbReference type="SAM" id="MobiDB-lite"/>
    </source>
</evidence>
<dbReference type="GO" id="GO:1901135">
    <property type="term" value="P:carbohydrate derivative metabolic process"/>
    <property type="evidence" value="ECO:0007669"/>
    <property type="project" value="InterPro"/>
</dbReference>
<keyword evidence="8" id="KW-1185">Reference proteome</keyword>
<keyword evidence="1" id="KW-0805">Transcription regulation</keyword>
<organism evidence="7 8">
    <name type="scientific">Asticcacaulis benevestitus DSM 16100 = ATCC BAA-896</name>
    <dbReference type="NCBI Taxonomy" id="1121022"/>
    <lineage>
        <taxon>Bacteria</taxon>
        <taxon>Pseudomonadati</taxon>
        <taxon>Pseudomonadota</taxon>
        <taxon>Alphaproteobacteria</taxon>
        <taxon>Caulobacterales</taxon>
        <taxon>Caulobacteraceae</taxon>
        <taxon>Asticcacaulis</taxon>
    </lineage>
</organism>
<dbReference type="STRING" id="1121022.GCA_000376105_02596"/>
<proteinExistence type="predicted"/>
<dbReference type="SUPFAM" id="SSF53697">
    <property type="entry name" value="SIS domain"/>
    <property type="match status" value="1"/>
</dbReference>
<evidence type="ECO:0000259" key="6">
    <source>
        <dbReference type="PROSITE" id="PS51464"/>
    </source>
</evidence>
<accession>V4PU23</accession>
<dbReference type="InterPro" id="IPR035472">
    <property type="entry name" value="RpiR-like_SIS"/>
</dbReference>
<dbReference type="PROSITE" id="PS51464">
    <property type="entry name" value="SIS"/>
    <property type="match status" value="1"/>
</dbReference>
<keyword evidence="2" id="KW-0238">DNA-binding</keyword>
<evidence type="ECO:0000256" key="3">
    <source>
        <dbReference type="ARBA" id="ARBA00023163"/>
    </source>
</evidence>
<sequence>MKSGTAGTAKIAPKKMSPPQTSADLKAQVMAMHDSFSKRMKQIASYVLDRPEELAFETLAVFSERSGVQPSAIVRFAKALGYSGASQMQKIIRDGLLASNMTLGYGERVRQFNKKVGQTRSTGGAEILAEYVDADSLSLQNLKETTSADDVSAAVARIIEADTLYIVGFRRAFPVAAYLAYSFQKMGKPTIFIEGVGGFSQSQARTIRPVDIMLAVSYQPSAEETLACAEIAHQNGAPIISITDSIVNPIARMSVQAFQVRESEVRAFRSLTASLCLGQTLVVGYAFASAEADSL</sequence>
<dbReference type="PANTHER" id="PTHR30514">
    <property type="entry name" value="GLUCOKINASE"/>
    <property type="match status" value="1"/>
</dbReference>
<evidence type="ECO:0000256" key="2">
    <source>
        <dbReference type="ARBA" id="ARBA00023125"/>
    </source>
</evidence>
<evidence type="ECO:0000259" key="5">
    <source>
        <dbReference type="PROSITE" id="PS51071"/>
    </source>
</evidence>
<dbReference type="InterPro" id="IPR000281">
    <property type="entry name" value="HTH_RpiR"/>
</dbReference>
<feature type="region of interest" description="Disordered" evidence="4">
    <location>
        <begin position="1"/>
        <end position="21"/>
    </location>
</feature>
<dbReference type="Gene3D" id="1.10.10.10">
    <property type="entry name" value="Winged helix-like DNA-binding domain superfamily/Winged helix DNA-binding domain"/>
    <property type="match status" value="1"/>
</dbReference>
<dbReference type="RefSeq" id="WP_018082261.1">
    <property type="nucleotide sequence ID" value="NZ_AQWM01000012.1"/>
</dbReference>
<feature type="domain" description="SIS" evidence="6">
    <location>
        <begin position="154"/>
        <end position="295"/>
    </location>
</feature>
<protein>
    <recommendedName>
        <fullName evidence="9">Iron dicitrate transport regulator FecR</fullName>
    </recommendedName>
</protein>
<evidence type="ECO:0000256" key="1">
    <source>
        <dbReference type="ARBA" id="ARBA00023015"/>
    </source>
</evidence>
<gene>
    <name evidence="7" type="ORF">ABENE_09515</name>
</gene>
<dbReference type="Gene3D" id="3.40.50.10490">
    <property type="entry name" value="Glucose-6-phosphate isomerase like protein, domain 1"/>
    <property type="match status" value="1"/>
</dbReference>
<dbReference type="CDD" id="cd05013">
    <property type="entry name" value="SIS_RpiR"/>
    <property type="match status" value="1"/>
</dbReference>
<dbReference type="eggNOG" id="COG1737">
    <property type="taxonomic scope" value="Bacteria"/>
</dbReference>
<dbReference type="Proteomes" id="UP000017837">
    <property type="component" value="Unassembled WGS sequence"/>
</dbReference>
<dbReference type="EMBL" id="AWGB01000015">
    <property type="protein sequence ID" value="ESQ91861.1"/>
    <property type="molecule type" value="Genomic_DNA"/>
</dbReference>
<dbReference type="PANTHER" id="PTHR30514:SF20">
    <property type="entry name" value="TRANSCRIPTIONAL REGULATOR"/>
    <property type="match status" value="1"/>
</dbReference>
<dbReference type="InterPro" id="IPR001347">
    <property type="entry name" value="SIS_dom"/>
</dbReference>
<feature type="domain" description="HTH rpiR-type" evidence="5">
    <location>
        <begin position="23"/>
        <end position="99"/>
    </location>
</feature>
<dbReference type="PATRIC" id="fig|1121022.4.peg.1921"/>
<dbReference type="GO" id="GO:0003677">
    <property type="term" value="F:DNA binding"/>
    <property type="evidence" value="ECO:0007669"/>
    <property type="project" value="UniProtKB-KW"/>
</dbReference>
<dbReference type="AlphaFoldDB" id="V4PU23"/>
<dbReference type="PROSITE" id="PS51071">
    <property type="entry name" value="HTH_RPIR"/>
    <property type="match status" value="1"/>
</dbReference>